<organism evidence="4 5">
    <name type="scientific">Streptomyces uncialis</name>
    <dbReference type="NCBI Taxonomy" id="1048205"/>
    <lineage>
        <taxon>Bacteria</taxon>
        <taxon>Bacillati</taxon>
        <taxon>Actinomycetota</taxon>
        <taxon>Actinomycetes</taxon>
        <taxon>Kitasatosporales</taxon>
        <taxon>Streptomycetaceae</taxon>
        <taxon>Streptomyces</taxon>
    </lineage>
</organism>
<dbReference type="GO" id="GO:0003677">
    <property type="term" value="F:DNA binding"/>
    <property type="evidence" value="ECO:0007669"/>
    <property type="project" value="InterPro"/>
</dbReference>
<name>A0A1Q4V8J8_9ACTN</name>
<sequence>MTPPITPARKAPRQRGAFSLRQTALVFALAATLLCGTGLALKAVARNAGEHRGYVYAAGLLVVIALIATVRRTRTRPRPRARTRARTARPLREPMASVPGPRRQPDHPEPEPEPEAVPAPESTPESTAEMFGAMDPLVFEQAIAELCVRDGCQDVEVSGGAGDLGADVTGLTPDGRRLVVQCKRYGPVNKVGSQDMQRFGGTCFAVHQADVAVLVTTGEFTGPAAEYADECGILRYDSEALTAWADATGPAPWEADHPAPQARSAAR</sequence>
<feature type="compositionally biased region" description="Basic residues" evidence="1">
    <location>
        <begin position="74"/>
        <end position="89"/>
    </location>
</feature>
<dbReference type="InterPro" id="IPR007560">
    <property type="entry name" value="Restrct_endonuc_IV_Mrr"/>
</dbReference>
<feature type="transmembrane region" description="Helical" evidence="2">
    <location>
        <begin position="53"/>
        <end position="70"/>
    </location>
</feature>
<evidence type="ECO:0000256" key="1">
    <source>
        <dbReference type="SAM" id="MobiDB-lite"/>
    </source>
</evidence>
<accession>A0A1Q4V8J8</accession>
<dbReference type="AlphaFoldDB" id="A0A1Q4V8J8"/>
<dbReference type="STRING" id="1048205.AB852_15510"/>
<gene>
    <name evidence="4" type="ORF">AB852_15510</name>
</gene>
<evidence type="ECO:0000256" key="2">
    <source>
        <dbReference type="SAM" id="Phobius"/>
    </source>
</evidence>
<feature type="transmembrane region" description="Helical" evidence="2">
    <location>
        <begin position="20"/>
        <end position="41"/>
    </location>
</feature>
<comment type="caution">
    <text evidence="4">The sequence shown here is derived from an EMBL/GenBank/DDBJ whole genome shotgun (WGS) entry which is preliminary data.</text>
</comment>
<dbReference type="GO" id="GO:0009307">
    <property type="term" value="P:DNA restriction-modification system"/>
    <property type="evidence" value="ECO:0007669"/>
    <property type="project" value="InterPro"/>
</dbReference>
<feature type="region of interest" description="Disordered" evidence="1">
    <location>
        <begin position="74"/>
        <end position="127"/>
    </location>
</feature>
<dbReference type="EMBL" id="LFBV01000003">
    <property type="protein sequence ID" value="OKH94060.1"/>
    <property type="molecule type" value="Genomic_DNA"/>
</dbReference>
<dbReference type="InterPro" id="IPR011335">
    <property type="entry name" value="Restrct_endonuc-II-like"/>
</dbReference>
<dbReference type="GO" id="GO:0015666">
    <property type="term" value="F:restriction endodeoxyribonuclease activity"/>
    <property type="evidence" value="ECO:0007669"/>
    <property type="project" value="TreeGrafter"/>
</dbReference>
<evidence type="ECO:0000259" key="3">
    <source>
        <dbReference type="Pfam" id="PF04471"/>
    </source>
</evidence>
<dbReference type="Pfam" id="PF04471">
    <property type="entry name" value="Mrr_cat"/>
    <property type="match status" value="1"/>
</dbReference>
<proteinExistence type="predicted"/>
<keyword evidence="2" id="KW-1133">Transmembrane helix</keyword>
<protein>
    <recommendedName>
        <fullName evidence="3">Restriction endonuclease type IV Mrr domain-containing protein</fullName>
    </recommendedName>
</protein>
<evidence type="ECO:0000313" key="5">
    <source>
        <dbReference type="Proteomes" id="UP000186455"/>
    </source>
</evidence>
<reference evidence="4 5" key="1">
    <citation type="submission" date="2015-06" db="EMBL/GenBank/DDBJ databases">
        <title>Cloning and characterization of the uncialamcin biosynthetic gene cluster.</title>
        <authorList>
            <person name="Yan X."/>
            <person name="Huang T."/>
            <person name="Ge H."/>
            <person name="Shen B."/>
        </authorList>
    </citation>
    <scope>NUCLEOTIDE SEQUENCE [LARGE SCALE GENOMIC DNA]</scope>
    <source>
        <strain evidence="4 5">DCA2648</strain>
    </source>
</reference>
<dbReference type="PANTHER" id="PTHR30015">
    <property type="entry name" value="MRR RESTRICTION SYSTEM PROTEIN"/>
    <property type="match status" value="1"/>
</dbReference>
<dbReference type="Proteomes" id="UP000186455">
    <property type="component" value="Unassembled WGS sequence"/>
</dbReference>
<dbReference type="SUPFAM" id="SSF52980">
    <property type="entry name" value="Restriction endonuclease-like"/>
    <property type="match status" value="1"/>
</dbReference>
<feature type="compositionally biased region" description="Low complexity" evidence="1">
    <location>
        <begin position="116"/>
        <end position="126"/>
    </location>
</feature>
<dbReference type="Gene3D" id="3.40.1350.10">
    <property type="match status" value="1"/>
</dbReference>
<keyword evidence="2" id="KW-0812">Transmembrane</keyword>
<dbReference type="InterPro" id="IPR052906">
    <property type="entry name" value="Type_IV_Methyl-Rstrct_Enzyme"/>
</dbReference>
<evidence type="ECO:0000313" key="4">
    <source>
        <dbReference type="EMBL" id="OKH94060.1"/>
    </source>
</evidence>
<dbReference type="RefSeq" id="WP_073788552.1">
    <property type="nucleotide sequence ID" value="NZ_LFBV01000003.1"/>
</dbReference>
<dbReference type="PANTHER" id="PTHR30015:SF6">
    <property type="entry name" value="SLL1429 PROTEIN"/>
    <property type="match status" value="1"/>
</dbReference>
<keyword evidence="2" id="KW-0472">Membrane</keyword>
<dbReference type="InterPro" id="IPR011856">
    <property type="entry name" value="tRNA_endonuc-like_dom_sf"/>
</dbReference>
<feature type="domain" description="Restriction endonuclease type IV Mrr" evidence="3">
    <location>
        <begin position="133"/>
        <end position="244"/>
    </location>
</feature>
<keyword evidence="5" id="KW-1185">Reference proteome</keyword>